<dbReference type="AlphaFoldDB" id="A0AAN6Q5Y1"/>
<dbReference type="InterPro" id="IPR013783">
    <property type="entry name" value="Ig-like_fold"/>
</dbReference>
<gene>
    <name evidence="4" type="ORF">N658DRAFT_565073</name>
</gene>
<feature type="compositionally biased region" description="Basic and acidic residues" evidence="1">
    <location>
        <begin position="826"/>
        <end position="850"/>
    </location>
</feature>
<proteinExistence type="predicted"/>
<dbReference type="InterPro" id="IPR015919">
    <property type="entry name" value="Cadherin-like_sf"/>
</dbReference>
<dbReference type="InterPro" id="IPR006644">
    <property type="entry name" value="Cadg"/>
</dbReference>
<keyword evidence="2" id="KW-0732">Signal</keyword>
<evidence type="ECO:0000256" key="2">
    <source>
        <dbReference type="SAM" id="SignalP"/>
    </source>
</evidence>
<feature type="region of interest" description="Disordered" evidence="1">
    <location>
        <begin position="350"/>
        <end position="423"/>
    </location>
</feature>
<dbReference type="SUPFAM" id="SSF49313">
    <property type="entry name" value="Cadherin-like"/>
    <property type="match status" value="2"/>
</dbReference>
<evidence type="ECO:0000313" key="4">
    <source>
        <dbReference type="EMBL" id="KAK4104178.1"/>
    </source>
</evidence>
<accession>A0AAN6Q5Y1</accession>
<name>A0AAN6Q5Y1_9PEZI</name>
<feature type="domain" description="Dystroglycan-type cadherin-like" evidence="3">
    <location>
        <begin position="27"/>
        <end position="122"/>
    </location>
</feature>
<feature type="region of interest" description="Disordered" evidence="1">
    <location>
        <begin position="645"/>
        <end position="768"/>
    </location>
</feature>
<feature type="compositionally biased region" description="Basic and acidic residues" evidence="1">
    <location>
        <begin position="860"/>
        <end position="870"/>
    </location>
</feature>
<feature type="domain" description="Dystroglycan-type cadherin-like" evidence="3">
    <location>
        <begin position="255"/>
        <end position="350"/>
    </location>
</feature>
<dbReference type="EMBL" id="MU863627">
    <property type="protein sequence ID" value="KAK4104178.1"/>
    <property type="molecule type" value="Genomic_DNA"/>
</dbReference>
<dbReference type="Gene3D" id="2.60.40.10">
    <property type="entry name" value="Immunoglobulins"/>
    <property type="match status" value="2"/>
</dbReference>
<feature type="signal peptide" evidence="2">
    <location>
        <begin position="1"/>
        <end position="19"/>
    </location>
</feature>
<feature type="compositionally biased region" description="Low complexity" evidence="1">
    <location>
        <begin position="575"/>
        <end position="592"/>
    </location>
</feature>
<feature type="chain" id="PRO_5042896508" description="Dystroglycan-type cadherin-like domain-containing protein" evidence="2">
    <location>
        <begin position="20"/>
        <end position="896"/>
    </location>
</feature>
<keyword evidence="5" id="KW-1185">Reference proteome</keyword>
<feature type="compositionally biased region" description="Polar residues" evidence="1">
    <location>
        <begin position="350"/>
        <end position="365"/>
    </location>
</feature>
<dbReference type="GO" id="GO:0005509">
    <property type="term" value="F:calcium ion binding"/>
    <property type="evidence" value="ECO:0007669"/>
    <property type="project" value="InterPro"/>
</dbReference>
<sequence length="896" mass="94611">MASPAVFWATVLFFASLSATSPSIVFPINSQVPPVARIGESFSFVLSPSTFTSSSPIPYSLSNAPKWLSVDSDARRLFGTPGPDDVPSGDVAGVPVNLVATDDTGSTTHTATLVVSRASAPTVEIPFEKQAPPDFGTFSSPSAILSGPGEAFSPPQRFPFQVMASDVVGFAGATMGFDIYVGTHQLGAQETVIVLNATRGTLLSFTGLMDTVKTGVLPDEAESTKFTVTLRDTFTNHLNLTILVKLDGGTLAAGLFTGSLPEFAITPGQPFSFDIRAYLVNPQDTELSVAAGSSYSWIQFDASTATLSGDAPDSLEDGLVTFQIQARSRDSNNSASSSVNIVLRAVSGSAATPSESGQSWARPTGSSGGHRPLTGDGSGNGQFNPVLLAYLRRRKDRQRPPLSTRDISGPLPGTFVTSAAPLPAPNPLPDFTKRFGKSFSADDVFGPEKKGYFESRNALLTRPDLPRHPESVRALPSNGSASPDPGGDDASADTGGMPAVASGTECLVTLRPGTRGKISSSLSSITETSIGELVDSQGIESSGRDSRQSFRDKIEIHVPRLQIPRQAFTASPSLTDDATSSTPRPDSSRTAPETVPLRAESRFSYYPPPASSVPRKLSWRWLKGVKGRRQGLMLVPWMRRLSEQPSVLTVDTQDSDETERPPPPPTPPQAAAHEGKNPATSTAKPEEHRTADAAAAAAIPGPAGSPLVTQEEGEEEEKSSTPPPPPPGFPVRGATPAESLDVYDDIVGLGPFHSSKTWSTVPTVPTTDDWVDETVSSLALSRTASQHHHQQQQPNWTALQESPVHNNKSQGAMVVPDAASSVRLPRAAEGEGDPEGKGKSRLEASADEPSRPATAPAAGGRRDDERREKSGLTCKSQSKGVSLRSEGSRSDYAVFI</sequence>
<evidence type="ECO:0000313" key="5">
    <source>
        <dbReference type="Proteomes" id="UP001305647"/>
    </source>
</evidence>
<dbReference type="Pfam" id="PF05345">
    <property type="entry name" value="He_PIG"/>
    <property type="match status" value="2"/>
</dbReference>
<comment type="caution">
    <text evidence="4">The sequence shown here is derived from an EMBL/GenBank/DDBJ whole genome shotgun (WGS) entry which is preliminary data.</text>
</comment>
<dbReference type="Proteomes" id="UP001305647">
    <property type="component" value="Unassembled WGS sequence"/>
</dbReference>
<dbReference type="SMART" id="SM00736">
    <property type="entry name" value="CADG"/>
    <property type="match status" value="2"/>
</dbReference>
<feature type="region of interest" description="Disordered" evidence="1">
    <location>
        <begin position="462"/>
        <end position="500"/>
    </location>
</feature>
<reference evidence="4" key="1">
    <citation type="journal article" date="2023" name="Mol. Phylogenet. Evol.">
        <title>Genome-scale phylogeny and comparative genomics of the fungal order Sordariales.</title>
        <authorList>
            <person name="Hensen N."/>
            <person name="Bonometti L."/>
            <person name="Westerberg I."/>
            <person name="Brannstrom I.O."/>
            <person name="Guillou S."/>
            <person name="Cros-Aarteil S."/>
            <person name="Calhoun S."/>
            <person name="Haridas S."/>
            <person name="Kuo A."/>
            <person name="Mondo S."/>
            <person name="Pangilinan J."/>
            <person name="Riley R."/>
            <person name="LaButti K."/>
            <person name="Andreopoulos B."/>
            <person name="Lipzen A."/>
            <person name="Chen C."/>
            <person name="Yan M."/>
            <person name="Daum C."/>
            <person name="Ng V."/>
            <person name="Clum A."/>
            <person name="Steindorff A."/>
            <person name="Ohm R.A."/>
            <person name="Martin F."/>
            <person name="Silar P."/>
            <person name="Natvig D.O."/>
            <person name="Lalanne C."/>
            <person name="Gautier V."/>
            <person name="Ament-Velasquez S.L."/>
            <person name="Kruys A."/>
            <person name="Hutchinson M.I."/>
            <person name="Powell A.J."/>
            <person name="Barry K."/>
            <person name="Miller A.N."/>
            <person name="Grigoriev I.V."/>
            <person name="Debuchy R."/>
            <person name="Gladieux P."/>
            <person name="Hiltunen Thoren M."/>
            <person name="Johannesson H."/>
        </authorList>
    </citation>
    <scope>NUCLEOTIDE SEQUENCE</scope>
    <source>
        <strain evidence="4">CBS 757.83</strain>
    </source>
</reference>
<feature type="region of interest" description="Disordered" evidence="1">
    <location>
        <begin position="780"/>
        <end position="896"/>
    </location>
</feature>
<feature type="compositionally biased region" description="Low complexity" evidence="1">
    <location>
        <begin position="757"/>
        <end position="768"/>
    </location>
</feature>
<dbReference type="GO" id="GO:0016020">
    <property type="term" value="C:membrane"/>
    <property type="evidence" value="ECO:0007669"/>
    <property type="project" value="InterPro"/>
</dbReference>
<reference evidence="4" key="2">
    <citation type="submission" date="2023-05" db="EMBL/GenBank/DDBJ databases">
        <authorList>
            <consortium name="Lawrence Berkeley National Laboratory"/>
            <person name="Steindorff A."/>
            <person name="Hensen N."/>
            <person name="Bonometti L."/>
            <person name="Westerberg I."/>
            <person name="Brannstrom I.O."/>
            <person name="Guillou S."/>
            <person name="Cros-Aarteil S."/>
            <person name="Calhoun S."/>
            <person name="Haridas S."/>
            <person name="Kuo A."/>
            <person name="Mondo S."/>
            <person name="Pangilinan J."/>
            <person name="Riley R."/>
            <person name="Labutti K."/>
            <person name="Andreopoulos B."/>
            <person name="Lipzen A."/>
            <person name="Chen C."/>
            <person name="Yanf M."/>
            <person name="Daum C."/>
            <person name="Ng V."/>
            <person name="Clum A."/>
            <person name="Ohm R."/>
            <person name="Martin F."/>
            <person name="Silar P."/>
            <person name="Natvig D."/>
            <person name="Lalanne C."/>
            <person name="Gautier V."/>
            <person name="Ament-Velasquez S.L."/>
            <person name="Kruys A."/>
            <person name="Hutchinson M.I."/>
            <person name="Powell A.J."/>
            <person name="Barry K."/>
            <person name="Miller A.N."/>
            <person name="Grigoriev I.V."/>
            <person name="Debuchy R."/>
            <person name="Gladieux P."/>
            <person name="Thoren M.H."/>
            <person name="Johannesson H."/>
        </authorList>
    </citation>
    <scope>NUCLEOTIDE SEQUENCE</scope>
    <source>
        <strain evidence="4">CBS 757.83</strain>
    </source>
</reference>
<feature type="compositionally biased region" description="Polar residues" evidence="1">
    <location>
        <begin position="791"/>
        <end position="810"/>
    </location>
</feature>
<evidence type="ECO:0000259" key="3">
    <source>
        <dbReference type="SMART" id="SM00736"/>
    </source>
</evidence>
<organism evidence="4 5">
    <name type="scientific">Parathielavia hyrcaniae</name>
    <dbReference type="NCBI Taxonomy" id="113614"/>
    <lineage>
        <taxon>Eukaryota</taxon>
        <taxon>Fungi</taxon>
        <taxon>Dikarya</taxon>
        <taxon>Ascomycota</taxon>
        <taxon>Pezizomycotina</taxon>
        <taxon>Sordariomycetes</taxon>
        <taxon>Sordariomycetidae</taxon>
        <taxon>Sordariales</taxon>
        <taxon>Chaetomiaceae</taxon>
        <taxon>Parathielavia</taxon>
    </lineage>
</organism>
<feature type="region of interest" description="Disordered" evidence="1">
    <location>
        <begin position="561"/>
        <end position="596"/>
    </location>
</feature>
<protein>
    <recommendedName>
        <fullName evidence="3">Dystroglycan-type cadherin-like domain-containing protein</fullName>
    </recommendedName>
</protein>
<evidence type="ECO:0000256" key="1">
    <source>
        <dbReference type="SAM" id="MobiDB-lite"/>
    </source>
</evidence>